<dbReference type="SUPFAM" id="SSF52029">
    <property type="entry name" value="GroEL apical domain-like"/>
    <property type="match status" value="1"/>
</dbReference>
<sequence>FSIVVIIAPPHAFCVRLRSSSCTRKACGGAIITTIENLDDKVQQVFGTCELFEETQIGSERYNFFYRLSKS</sequence>
<proteinExistence type="predicted"/>
<gene>
    <name evidence="1" type="ORF">VCS650_LOCUS44111</name>
</gene>
<dbReference type="OrthoDB" id="1935484at2759"/>
<dbReference type="AlphaFoldDB" id="A0A815WR98"/>
<dbReference type="Proteomes" id="UP000663891">
    <property type="component" value="Unassembled WGS sequence"/>
</dbReference>
<comment type="caution">
    <text evidence="1">The sequence shown here is derived from an EMBL/GenBank/DDBJ whole genome shotgun (WGS) entry which is preliminary data.</text>
</comment>
<dbReference type="EMBL" id="CAJNON010008700">
    <property type="protein sequence ID" value="CAF1545136.1"/>
    <property type="molecule type" value="Genomic_DNA"/>
</dbReference>
<evidence type="ECO:0000313" key="2">
    <source>
        <dbReference type="Proteomes" id="UP000663891"/>
    </source>
</evidence>
<dbReference type="Gene3D" id="3.50.7.10">
    <property type="entry name" value="GroEL"/>
    <property type="match status" value="1"/>
</dbReference>
<organism evidence="1 2">
    <name type="scientific">Adineta steineri</name>
    <dbReference type="NCBI Taxonomy" id="433720"/>
    <lineage>
        <taxon>Eukaryota</taxon>
        <taxon>Metazoa</taxon>
        <taxon>Spiralia</taxon>
        <taxon>Gnathifera</taxon>
        <taxon>Rotifera</taxon>
        <taxon>Eurotatoria</taxon>
        <taxon>Bdelloidea</taxon>
        <taxon>Adinetida</taxon>
        <taxon>Adinetidae</taxon>
        <taxon>Adineta</taxon>
    </lineage>
</organism>
<feature type="non-terminal residue" evidence="1">
    <location>
        <position position="1"/>
    </location>
</feature>
<dbReference type="InterPro" id="IPR027409">
    <property type="entry name" value="GroEL-like_apical_dom_sf"/>
</dbReference>
<protein>
    <submittedName>
        <fullName evidence="1">Uncharacterized protein</fullName>
    </submittedName>
</protein>
<reference evidence="1" key="1">
    <citation type="submission" date="2021-02" db="EMBL/GenBank/DDBJ databases">
        <authorList>
            <person name="Nowell W R."/>
        </authorList>
    </citation>
    <scope>NUCLEOTIDE SEQUENCE</scope>
</reference>
<evidence type="ECO:0000313" key="1">
    <source>
        <dbReference type="EMBL" id="CAF1545136.1"/>
    </source>
</evidence>
<accession>A0A815WR98</accession>
<name>A0A815WR98_9BILA</name>